<dbReference type="AlphaFoldDB" id="A0A2P5G1V1"/>
<name>A0A2P5G1V1_TREOI</name>
<keyword evidence="2" id="KW-1185">Reference proteome</keyword>
<proteinExistence type="predicted"/>
<protein>
    <submittedName>
        <fullName evidence="1">Uncharacterized protein</fullName>
    </submittedName>
</protein>
<evidence type="ECO:0000313" key="1">
    <source>
        <dbReference type="EMBL" id="POO04005.1"/>
    </source>
</evidence>
<reference evidence="2" key="1">
    <citation type="submission" date="2016-06" db="EMBL/GenBank/DDBJ databases">
        <title>Parallel loss of symbiosis genes in relatives of nitrogen-fixing non-legume Parasponia.</title>
        <authorList>
            <person name="Van Velzen R."/>
            <person name="Holmer R."/>
            <person name="Bu F."/>
            <person name="Rutten L."/>
            <person name="Van Zeijl A."/>
            <person name="Liu W."/>
            <person name="Santuari L."/>
            <person name="Cao Q."/>
            <person name="Sharma T."/>
            <person name="Shen D."/>
            <person name="Roswanjaya Y."/>
            <person name="Wardhani T."/>
            <person name="Kalhor M.S."/>
            <person name="Jansen J."/>
            <person name="Van den Hoogen J."/>
            <person name="Gungor B."/>
            <person name="Hartog M."/>
            <person name="Hontelez J."/>
            <person name="Verver J."/>
            <person name="Yang W.-C."/>
            <person name="Schijlen E."/>
            <person name="Repin R."/>
            <person name="Schilthuizen M."/>
            <person name="Schranz E."/>
            <person name="Heidstra R."/>
            <person name="Miyata K."/>
            <person name="Fedorova E."/>
            <person name="Kohlen W."/>
            <person name="Bisseling T."/>
            <person name="Smit S."/>
            <person name="Geurts R."/>
        </authorList>
    </citation>
    <scope>NUCLEOTIDE SEQUENCE [LARGE SCALE GENOMIC DNA]</scope>
    <source>
        <strain evidence="2">cv. RG33-2</strain>
    </source>
</reference>
<accession>A0A2P5G1V1</accession>
<organism evidence="1 2">
    <name type="scientific">Trema orientale</name>
    <name type="common">Charcoal tree</name>
    <name type="synonym">Celtis orientalis</name>
    <dbReference type="NCBI Taxonomy" id="63057"/>
    <lineage>
        <taxon>Eukaryota</taxon>
        <taxon>Viridiplantae</taxon>
        <taxon>Streptophyta</taxon>
        <taxon>Embryophyta</taxon>
        <taxon>Tracheophyta</taxon>
        <taxon>Spermatophyta</taxon>
        <taxon>Magnoliopsida</taxon>
        <taxon>eudicotyledons</taxon>
        <taxon>Gunneridae</taxon>
        <taxon>Pentapetalae</taxon>
        <taxon>rosids</taxon>
        <taxon>fabids</taxon>
        <taxon>Rosales</taxon>
        <taxon>Cannabaceae</taxon>
        <taxon>Trema</taxon>
    </lineage>
</organism>
<comment type="caution">
    <text evidence="1">The sequence shown here is derived from an EMBL/GenBank/DDBJ whole genome shotgun (WGS) entry which is preliminary data.</text>
</comment>
<dbReference type="EMBL" id="JXTC01000001">
    <property type="protein sequence ID" value="POO04005.1"/>
    <property type="molecule type" value="Genomic_DNA"/>
</dbReference>
<evidence type="ECO:0000313" key="2">
    <source>
        <dbReference type="Proteomes" id="UP000237000"/>
    </source>
</evidence>
<dbReference type="InParanoid" id="A0A2P5G1V1"/>
<gene>
    <name evidence="1" type="ORF">TorRG33x02_003090</name>
</gene>
<sequence length="111" mass="12409">MTNLGVSTNIRTCSESQSNEIIKTTSSKVVEGAGSEVINRASSEEVERVNSEVIDEQAQNCHVIPGLVMSSASSQFPCWRPSPIDVNMDRALWADQHSKEKVRYRTRFDLH</sequence>
<dbReference type="Proteomes" id="UP000237000">
    <property type="component" value="Unassembled WGS sequence"/>
</dbReference>